<protein>
    <submittedName>
        <fullName evidence="1">Uncharacterized protein</fullName>
    </submittedName>
</protein>
<reference evidence="2" key="1">
    <citation type="journal article" date="2023" name="Nat. Plants">
        <title>Single-cell RNA sequencing provides a high-resolution roadmap for understanding the multicellular compartmentation of specialized metabolism.</title>
        <authorList>
            <person name="Sun S."/>
            <person name="Shen X."/>
            <person name="Li Y."/>
            <person name="Li Y."/>
            <person name="Wang S."/>
            <person name="Li R."/>
            <person name="Zhang H."/>
            <person name="Shen G."/>
            <person name="Guo B."/>
            <person name="Wei J."/>
            <person name="Xu J."/>
            <person name="St-Pierre B."/>
            <person name="Chen S."/>
            <person name="Sun C."/>
        </authorList>
    </citation>
    <scope>NUCLEOTIDE SEQUENCE [LARGE SCALE GENOMIC DNA]</scope>
</reference>
<comment type="caution">
    <text evidence="1">The sequence shown here is derived from an EMBL/GenBank/DDBJ whole genome shotgun (WGS) entry which is preliminary data.</text>
</comment>
<proteinExistence type="predicted"/>
<keyword evidence="2" id="KW-1185">Reference proteome</keyword>
<evidence type="ECO:0000313" key="2">
    <source>
        <dbReference type="Proteomes" id="UP001060085"/>
    </source>
</evidence>
<evidence type="ECO:0000313" key="1">
    <source>
        <dbReference type="EMBL" id="KAI5673112.1"/>
    </source>
</evidence>
<gene>
    <name evidence="1" type="ORF">M9H77_13476</name>
</gene>
<name>A0ACC0BKI0_CATRO</name>
<sequence>MASLNVVPVGVINQAVSLAAEKISRMWGVHKDLQSLARSLEMIRGLLSDADFLKHLQSIAIDADNLLDDFAYEILRNKIEDRKLDKMASKIKKLNMTLEEIYQESTVFGFRPAEVLNTSFDIGRDLIMTDPFVEDSEIVGRDDAIQKLVSILTCLENEKEIETIGIVGMAGVGKTASLTQTVSDLTIREVIVGKLKEKLKGKRFLLVMDDVWNENLSMWECMCRCLREIGGLKGSSIVVTTRSERVITMRGSFIYKLGVLSPEHSWAILEKIAFAKGGAENAPELVNIVEKIVDSCLGVPLAIKAVGAVMYSKKDGRDWLDFDEGSIRGVSDALDGVVSVLKITYDHLPSMSLKQCFRYCSIFPKGFVMERKKLVQMWMAHGFINPSRQTKLKMEDVGNHNFNIM</sequence>
<dbReference type="EMBL" id="CM044703">
    <property type="protein sequence ID" value="KAI5673112.1"/>
    <property type="molecule type" value="Genomic_DNA"/>
</dbReference>
<organism evidence="1 2">
    <name type="scientific">Catharanthus roseus</name>
    <name type="common">Madagascar periwinkle</name>
    <name type="synonym">Vinca rosea</name>
    <dbReference type="NCBI Taxonomy" id="4058"/>
    <lineage>
        <taxon>Eukaryota</taxon>
        <taxon>Viridiplantae</taxon>
        <taxon>Streptophyta</taxon>
        <taxon>Embryophyta</taxon>
        <taxon>Tracheophyta</taxon>
        <taxon>Spermatophyta</taxon>
        <taxon>Magnoliopsida</taxon>
        <taxon>eudicotyledons</taxon>
        <taxon>Gunneridae</taxon>
        <taxon>Pentapetalae</taxon>
        <taxon>asterids</taxon>
        <taxon>lamiids</taxon>
        <taxon>Gentianales</taxon>
        <taxon>Apocynaceae</taxon>
        <taxon>Rauvolfioideae</taxon>
        <taxon>Vinceae</taxon>
        <taxon>Catharanthinae</taxon>
        <taxon>Catharanthus</taxon>
    </lineage>
</organism>
<accession>A0ACC0BKI0</accession>
<dbReference type="Proteomes" id="UP001060085">
    <property type="component" value="Linkage Group LG03"/>
</dbReference>